<accession>A0A3Q9HS19</accession>
<keyword evidence="2" id="KW-0479">Metal-binding</keyword>
<dbReference type="InterPro" id="IPR006675">
    <property type="entry name" value="HDIG_dom"/>
</dbReference>
<dbReference type="EC" id="3.6.1.41" evidence="1"/>
<dbReference type="Proteomes" id="UP000267250">
    <property type="component" value="Chromosome"/>
</dbReference>
<reference evidence="8 9" key="1">
    <citation type="submission" date="2016-07" db="EMBL/GenBank/DDBJ databases">
        <title>Genome and transcriptome analysis of iron-reducing fermentative bacteria Anoxybacter fermentans.</title>
        <authorList>
            <person name="Zeng X."/>
            <person name="Shao Z."/>
        </authorList>
    </citation>
    <scope>NUCLEOTIDE SEQUENCE [LARGE SCALE GENOMIC DNA]</scope>
    <source>
        <strain evidence="8 9">DY22613</strain>
    </source>
</reference>
<dbReference type="InterPro" id="IPR003607">
    <property type="entry name" value="HD/PDEase_dom"/>
</dbReference>
<organism evidence="8 9">
    <name type="scientific">Anoxybacter fermentans</name>
    <dbReference type="NCBI Taxonomy" id="1323375"/>
    <lineage>
        <taxon>Bacteria</taxon>
        <taxon>Bacillati</taxon>
        <taxon>Bacillota</taxon>
        <taxon>Clostridia</taxon>
        <taxon>Halanaerobiales</taxon>
        <taxon>Anoxybacter</taxon>
    </lineage>
</organism>
<evidence type="ECO:0000313" key="8">
    <source>
        <dbReference type="EMBL" id="AZR73205.1"/>
    </source>
</evidence>
<evidence type="ECO:0000259" key="7">
    <source>
        <dbReference type="PROSITE" id="PS51831"/>
    </source>
</evidence>
<gene>
    <name evidence="8" type="ORF">BBF96_07285</name>
</gene>
<dbReference type="NCBIfam" id="TIGR00488">
    <property type="entry name" value="bis(5'-nucleosyl)-tetraphosphatase (symmetrical) YqeK"/>
    <property type="match status" value="1"/>
</dbReference>
<dbReference type="PANTHER" id="PTHR35795:SF1">
    <property type="entry name" value="BIS(5'-NUCLEOSYL)-TETRAPHOSPHATASE, SYMMETRICAL"/>
    <property type="match status" value="1"/>
</dbReference>
<keyword evidence="5" id="KW-0408">Iron</keyword>
<dbReference type="SUPFAM" id="SSF109604">
    <property type="entry name" value="HD-domain/PDEase-like"/>
    <property type="match status" value="1"/>
</dbReference>
<keyword evidence="9" id="KW-1185">Reference proteome</keyword>
<dbReference type="EMBL" id="CP016379">
    <property type="protein sequence ID" value="AZR73205.1"/>
    <property type="molecule type" value="Genomic_DNA"/>
</dbReference>
<evidence type="ECO:0000256" key="2">
    <source>
        <dbReference type="ARBA" id="ARBA00022723"/>
    </source>
</evidence>
<evidence type="ECO:0000256" key="1">
    <source>
        <dbReference type="ARBA" id="ARBA00012506"/>
    </source>
</evidence>
<feature type="domain" description="HD" evidence="7">
    <location>
        <begin position="18"/>
        <end position="133"/>
    </location>
</feature>
<evidence type="ECO:0000256" key="5">
    <source>
        <dbReference type="ARBA" id="ARBA00023004"/>
    </source>
</evidence>
<name>A0A3Q9HS19_9FIRM</name>
<dbReference type="InterPro" id="IPR005249">
    <property type="entry name" value="YqeK"/>
</dbReference>
<dbReference type="AlphaFoldDB" id="A0A3Q9HS19"/>
<dbReference type="CDD" id="cd00077">
    <property type="entry name" value="HDc"/>
    <property type="match status" value="1"/>
</dbReference>
<dbReference type="Pfam" id="PF01966">
    <property type="entry name" value="HD"/>
    <property type="match status" value="1"/>
</dbReference>
<evidence type="ECO:0000256" key="6">
    <source>
        <dbReference type="ARBA" id="ARBA00049417"/>
    </source>
</evidence>
<sequence length="190" mass="21753">MDYAIIRQRLKQMLDYNRYQHTLGVEETAVKLAEHYGASVEQARLAGLLHDCAKCLSKFNLLRRLEGSDIVVDEMEKEVEPLLHGPVGAIIAREDFGIQDPAVLRAIRYHTTGAPDMTLLDKIIYLADYIEPGRDCPGIEEVRKLAFVNLDQAIILACGRTIIYEINRNNRIHLRTVEMRNALLRRGERR</sequence>
<keyword evidence="4" id="KW-0378">Hydrolase</keyword>
<proteinExistence type="predicted"/>
<keyword evidence="3" id="KW-0547">Nucleotide-binding</keyword>
<dbReference type="SMART" id="SM00471">
    <property type="entry name" value="HDc"/>
    <property type="match status" value="1"/>
</dbReference>
<evidence type="ECO:0000256" key="4">
    <source>
        <dbReference type="ARBA" id="ARBA00022801"/>
    </source>
</evidence>
<dbReference type="GO" id="GO:0008803">
    <property type="term" value="F:bis(5'-nucleosyl)-tetraphosphatase (symmetrical) activity"/>
    <property type="evidence" value="ECO:0007669"/>
    <property type="project" value="UniProtKB-EC"/>
</dbReference>
<dbReference type="InterPro" id="IPR051094">
    <property type="entry name" value="Diverse_Catalytic_Enzymes"/>
</dbReference>
<comment type="catalytic activity">
    <reaction evidence="6">
        <text>P(1),P(4)-bis(5'-adenosyl) tetraphosphate + H2O = 2 ADP + 2 H(+)</text>
        <dbReference type="Rhea" id="RHEA:24252"/>
        <dbReference type="ChEBI" id="CHEBI:15377"/>
        <dbReference type="ChEBI" id="CHEBI:15378"/>
        <dbReference type="ChEBI" id="CHEBI:58141"/>
        <dbReference type="ChEBI" id="CHEBI:456216"/>
        <dbReference type="EC" id="3.6.1.41"/>
    </reaction>
</comment>
<dbReference type="Gene3D" id="1.10.3210.10">
    <property type="entry name" value="Hypothetical protein af1432"/>
    <property type="match status" value="1"/>
</dbReference>
<dbReference type="NCBIfam" id="TIGR00277">
    <property type="entry name" value="HDIG"/>
    <property type="match status" value="1"/>
</dbReference>
<evidence type="ECO:0000256" key="3">
    <source>
        <dbReference type="ARBA" id="ARBA00022741"/>
    </source>
</evidence>
<dbReference type="GO" id="GO:0000166">
    <property type="term" value="F:nucleotide binding"/>
    <property type="evidence" value="ECO:0007669"/>
    <property type="project" value="UniProtKB-KW"/>
</dbReference>
<protein>
    <recommendedName>
        <fullName evidence="1">bis(5'-nucleosyl)-tetraphosphatase (symmetrical)</fullName>
        <ecNumber evidence="1">3.6.1.41</ecNumber>
    </recommendedName>
</protein>
<dbReference type="KEGG" id="aft:BBF96_07285"/>
<dbReference type="PANTHER" id="PTHR35795">
    <property type="entry name" value="SLR1885 PROTEIN"/>
    <property type="match status" value="1"/>
</dbReference>
<dbReference type="InterPro" id="IPR006674">
    <property type="entry name" value="HD_domain"/>
</dbReference>
<dbReference type="RefSeq" id="WP_127016538.1">
    <property type="nucleotide sequence ID" value="NZ_CP016379.1"/>
</dbReference>
<dbReference type="PROSITE" id="PS51831">
    <property type="entry name" value="HD"/>
    <property type="match status" value="1"/>
</dbReference>
<evidence type="ECO:0000313" key="9">
    <source>
        <dbReference type="Proteomes" id="UP000267250"/>
    </source>
</evidence>
<dbReference type="OrthoDB" id="5295945at2"/>
<dbReference type="GO" id="GO:0046872">
    <property type="term" value="F:metal ion binding"/>
    <property type="evidence" value="ECO:0007669"/>
    <property type="project" value="UniProtKB-KW"/>
</dbReference>